<accession>A0ABD2AEG4</accession>
<evidence type="ECO:0000256" key="1">
    <source>
        <dbReference type="SAM" id="Phobius"/>
    </source>
</evidence>
<dbReference type="AlphaFoldDB" id="A0ABD2AEG4"/>
<feature type="domain" description="SEFIR" evidence="2">
    <location>
        <begin position="262"/>
        <end position="392"/>
    </location>
</feature>
<sequence>MTIQETSTRIHLFAYVTRTGRYKEKMTAFKLLPTISNYHRITTRYQNAKENISVCSHIGIYRHNVTQSMTNRFSVSCLPKNRYWEGTIYSLEYFISGEKFDNTRKLLLKIPHHETIDERNKITEYVPFIYVDVTDALLFTLYVQPVPKKFNVSAFRIWLINNSTGLTIDVTMAQPKYGQYLEYNFSILDGLYYFRVAALHPSCGPYGCINATSPFISIKDASHRVLIMIISVIWIPPVILYALYNVYKLCKSTVSKGRKKPNCLIVYSPTRESHITVMVELTKYLRECNINAMIDMLDISEPVPQDIEFWCKTAFNCADTILIVTSPPSNKLVRTMFENIDNYILQLIRENFGLTDKKYYILQLPYCKPTDIPDDALRFQRFYMPDELAKLVKTVHNFDYVRFFGLSNKDLLLQSIKLAEIEMLDDGIDHKSADET</sequence>
<feature type="transmembrane region" description="Helical" evidence="1">
    <location>
        <begin position="225"/>
        <end position="244"/>
    </location>
</feature>
<evidence type="ECO:0000259" key="2">
    <source>
        <dbReference type="Pfam" id="PF08357"/>
    </source>
</evidence>
<gene>
    <name evidence="3" type="ORF">V1478_011431</name>
</gene>
<protein>
    <recommendedName>
        <fullName evidence="2">SEFIR domain-containing protein</fullName>
    </recommendedName>
</protein>
<keyword evidence="1" id="KW-1133">Transmembrane helix</keyword>
<dbReference type="Gene3D" id="3.40.50.11530">
    <property type="match status" value="1"/>
</dbReference>
<organism evidence="3 4">
    <name type="scientific">Vespula squamosa</name>
    <name type="common">Southern yellow jacket</name>
    <name type="synonym">Wasp</name>
    <dbReference type="NCBI Taxonomy" id="30214"/>
    <lineage>
        <taxon>Eukaryota</taxon>
        <taxon>Metazoa</taxon>
        <taxon>Ecdysozoa</taxon>
        <taxon>Arthropoda</taxon>
        <taxon>Hexapoda</taxon>
        <taxon>Insecta</taxon>
        <taxon>Pterygota</taxon>
        <taxon>Neoptera</taxon>
        <taxon>Endopterygota</taxon>
        <taxon>Hymenoptera</taxon>
        <taxon>Apocrita</taxon>
        <taxon>Aculeata</taxon>
        <taxon>Vespoidea</taxon>
        <taxon>Vespidae</taxon>
        <taxon>Vespinae</taxon>
        <taxon>Vespula</taxon>
    </lineage>
</organism>
<keyword evidence="4" id="KW-1185">Reference proteome</keyword>
<feature type="non-terminal residue" evidence="3">
    <location>
        <position position="436"/>
    </location>
</feature>
<keyword evidence="1" id="KW-0472">Membrane</keyword>
<evidence type="ECO:0000313" key="3">
    <source>
        <dbReference type="EMBL" id="KAL2719012.1"/>
    </source>
</evidence>
<comment type="caution">
    <text evidence="3">The sequence shown here is derived from an EMBL/GenBank/DDBJ whole genome shotgun (WGS) entry which is preliminary data.</text>
</comment>
<name>A0ABD2AEG4_VESSQ</name>
<keyword evidence="1" id="KW-0812">Transmembrane</keyword>
<proteinExistence type="predicted"/>
<evidence type="ECO:0000313" key="4">
    <source>
        <dbReference type="Proteomes" id="UP001607302"/>
    </source>
</evidence>
<dbReference type="Proteomes" id="UP001607302">
    <property type="component" value="Unassembled WGS sequence"/>
</dbReference>
<dbReference type="InterPro" id="IPR013568">
    <property type="entry name" value="SEFIR_dom"/>
</dbReference>
<dbReference type="Pfam" id="PF08357">
    <property type="entry name" value="SEFIR"/>
    <property type="match status" value="1"/>
</dbReference>
<reference evidence="3 4" key="1">
    <citation type="journal article" date="2024" name="Ann. Entomol. Soc. Am.">
        <title>Genomic analyses of the southern and eastern yellowjacket wasps (Hymenoptera: Vespidae) reveal evolutionary signatures of social life.</title>
        <authorList>
            <person name="Catto M.A."/>
            <person name="Caine P.B."/>
            <person name="Orr S.E."/>
            <person name="Hunt B.G."/>
            <person name="Goodisman M.A.D."/>
        </authorList>
    </citation>
    <scope>NUCLEOTIDE SEQUENCE [LARGE SCALE GENOMIC DNA]</scope>
    <source>
        <strain evidence="3">233</strain>
        <tissue evidence="3">Head and thorax</tissue>
    </source>
</reference>
<dbReference type="EMBL" id="JAUDFV010000151">
    <property type="protein sequence ID" value="KAL2719012.1"/>
    <property type="molecule type" value="Genomic_DNA"/>
</dbReference>